<dbReference type="GO" id="GO:0003729">
    <property type="term" value="F:mRNA binding"/>
    <property type="evidence" value="ECO:0007669"/>
    <property type="project" value="InterPro"/>
</dbReference>
<keyword evidence="2" id="KW-1277">Toxin-antitoxin system</keyword>
<dbReference type="SUPFAM" id="SSF54786">
    <property type="entry name" value="YcfA/nrd intein domain"/>
    <property type="match status" value="1"/>
</dbReference>
<evidence type="ECO:0000256" key="1">
    <source>
        <dbReference type="ARBA" id="ARBA00006620"/>
    </source>
</evidence>
<name>A0A2A6RCV8_9CHLR</name>
<gene>
    <name evidence="8" type="ORF">CJ255_21880</name>
</gene>
<dbReference type="OrthoDB" id="166583at2"/>
<evidence type="ECO:0000256" key="2">
    <source>
        <dbReference type="ARBA" id="ARBA00022649"/>
    </source>
</evidence>
<comment type="caution">
    <text evidence="8">The sequence shown here is derived from an EMBL/GenBank/DDBJ whole genome shotgun (WGS) entry which is preliminary data.</text>
</comment>
<keyword evidence="4" id="KW-0255">Endonuclease</keyword>
<protein>
    <recommendedName>
        <fullName evidence="10">Addiction module toxin, HicA family</fullName>
    </recommendedName>
</protein>
<dbReference type="Gene3D" id="3.30.920.30">
    <property type="entry name" value="Hypothetical protein"/>
    <property type="match status" value="1"/>
</dbReference>
<accession>A0A2A6RCV8</accession>
<comment type="similarity">
    <text evidence="1">Belongs to the HicA mRNA interferase family.</text>
</comment>
<evidence type="ECO:0000313" key="8">
    <source>
        <dbReference type="EMBL" id="PDV98554.1"/>
    </source>
</evidence>
<keyword evidence="5" id="KW-0378">Hydrolase</keyword>
<proteinExistence type="inferred from homology"/>
<evidence type="ECO:0000256" key="6">
    <source>
        <dbReference type="ARBA" id="ARBA00022884"/>
    </source>
</evidence>
<keyword evidence="7" id="KW-0346">Stress response</keyword>
<evidence type="ECO:0000256" key="4">
    <source>
        <dbReference type="ARBA" id="ARBA00022759"/>
    </source>
</evidence>
<keyword evidence="9" id="KW-1185">Reference proteome</keyword>
<evidence type="ECO:0000256" key="7">
    <source>
        <dbReference type="ARBA" id="ARBA00023016"/>
    </source>
</evidence>
<dbReference type="AlphaFoldDB" id="A0A2A6RCV8"/>
<dbReference type="InterPro" id="IPR038570">
    <property type="entry name" value="HicA_sf"/>
</dbReference>
<dbReference type="GO" id="GO:0004519">
    <property type="term" value="F:endonuclease activity"/>
    <property type="evidence" value="ECO:0007669"/>
    <property type="project" value="UniProtKB-KW"/>
</dbReference>
<reference evidence="9" key="1">
    <citation type="submission" date="2017-08" db="EMBL/GenBank/DDBJ databases">
        <authorList>
            <person name="Grouzdev D.S."/>
            <person name="Gaisin V.A."/>
            <person name="Rysina M.S."/>
            <person name="Gorlenko V.M."/>
        </authorList>
    </citation>
    <scope>NUCLEOTIDE SEQUENCE [LARGE SCALE GENOMIC DNA]</scope>
    <source>
        <strain evidence="9">Kir15-3F</strain>
    </source>
</reference>
<dbReference type="InterPro" id="IPR012933">
    <property type="entry name" value="HicA_mRNA_interferase"/>
</dbReference>
<sequence length="74" mass="8243">MGRLRSLSGRQVIAILSRYGFQVVRQRGSHAVMQKQLANTTVTVPVPLHDELKIGTLQSIIRQSGVPKSEFEVK</sequence>
<dbReference type="EMBL" id="NQWI01000266">
    <property type="protein sequence ID" value="PDV98554.1"/>
    <property type="molecule type" value="Genomic_DNA"/>
</dbReference>
<evidence type="ECO:0000256" key="5">
    <source>
        <dbReference type="ARBA" id="ARBA00022801"/>
    </source>
</evidence>
<dbReference type="Proteomes" id="UP000220527">
    <property type="component" value="Unassembled WGS sequence"/>
</dbReference>
<dbReference type="GO" id="GO:0016787">
    <property type="term" value="F:hydrolase activity"/>
    <property type="evidence" value="ECO:0007669"/>
    <property type="project" value="UniProtKB-KW"/>
</dbReference>
<keyword evidence="3" id="KW-0540">Nuclease</keyword>
<keyword evidence="6" id="KW-0694">RNA-binding</keyword>
<dbReference type="Pfam" id="PF07927">
    <property type="entry name" value="HicA_toxin"/>
    <property type="match status" value="1"/>
</dbReference>
<organism evidence="8 9">
    <name type="scientific">Candidatus Viridilinea mediisalina</name>
    <dbReference type="NCBI Taxonomy" id="2024553"/>
    <lineage>
        <taxon>Bacteria</taxon>
        <taxon>Bacillati</taxon>
        <taxon>Chloroflexota</taxon>
        <taxon>Chloroflexia</taxon>
        <taxon>Chloroflexales</taxon>
        <taxon>Chloroflexineae</taxon>
        <taxon>Oscillochloridaceae</taxon>
        <taxon>Candidatus Viridilinea</taxon>
    </lineage>
</organism>
<evidence type="ECO:0008006" key="10">
    <source>
        <dbReference type="Google" id="ProtNLM"/>
    </source>
</evidence>
<evidence type="ECO:0000256" key="3">
    <source>
        <dbReference type="ARBA" id="ARBA00022722"/>
    </source>
</evidence>
<evidence type="ECO:0000313" key="9">
    <source>
        <dbReference type="Proteomes" id="UP000220527"/>
    </source>
</evidence>